<dbReference type="OrthoDB" id="9795746at2"/>
<keyword evidence="1" id="KW-0328">Glycosyltransferase</keyword>
<dbReference type="AlphaFoldDB" id="A0A5C5ZIH0"/>
<dbReference type="Proteomes" id="UP000315440">
    <property type="component" value="Unassembled WGS sequence"/>
</dbReference>
<dbReference type="Gene3D" id="3.40.50.2000">
    <property type="entry name" value="Glycogen Phosphorylase B"/>
    <property type="match status" value="2"/>
</dbReference>
<gene>
    <name evidence="1" type="primary">kanE_3</name>
    <name evidence="1" type="ORF">Mal64_34280</name>
</gene>
<accession>A0A5C5ZIH0</accession>
<reference evidence="1 2" key="1">
    <citation type="submission" date="2019-02" db="EMBL/GenBank/DDBJ databases">
        <title>Deep-cultivation of Planctomycetes and their phenomic and genomic characterization uncovers novel biology.</title>
        <authorList>
            <person name="Wiegand S."/>
            <person name="Jogler M."/>
            <person name="Boedeker C."/>
            <person name="Pinto D."/>
            <person name="Vollmers J."/>
            <person name="Rivas-Marin E."/>
            <person name="Kohn T."/>
            <person name="Peeters S.H."/>
            <person name="Heuer A."/>
            <person name="Rast P."/>
            <person name="Oberbeckmann S."/>
            <person name="Bunk B."/>
            <person name="Jeske O."/>
            <person name="Meyerdierks A."/>
            <person name="Storesund J.E."/>
            <person name="Kallscheuer N."/>
            <person name="Luecker S."/>
            <person name="Lage O.M."/>
            <person name="Pohl T."/>
            <person name="Merkel B.J."/>
            <person name="Hornburger P."/>
            <person name="Mueller R.-W."/>
            <person name="Bruemmer F."/>
            <person name="Labrenz M."/>
            <person name="Spormann A.M."/>
            <person name="Op Den Camp H."/>
            <person name="Overmann J."/>
            <person name="Amann R."/>
            <person name="Jetten M.S.M."/>
            <person name="Mascher T."/>
            <person name="Medema M.H."/>
            <person name="Devos D.P."/>
            <person name="Kaster A.-K."/>
            <person name="Ovreas L."/>
            <person name="Rohde M."/>
            <person name="Galperin M.Y."/>
            <person name="Jogler C."/>
        </authorList>
    </citation>
    <scope>NUCLEOTIDE SEQUENCE [LARGE SCALE GENOMIC DNA]</scope>
    <source>
        <strain evidence="1 2">Mal64</strain>
    </source>
</reference>
<protein>
    <submittedName>
        <fullName evidence="1">Alpha-D-kanosaminyltransferase</fullName>
        <ecNumber evidence="1">2.4.1.301</ecNumber>
    </submittedName>
</protein>
<dbReference type="GO" id="GO:0016757">
    <property type="term" value="F:glycosyltransferase activity"/>
    <property type="evidence" value="ECO:0007669"/>
    <property type="project" value="UniProtKB-KW"/>
</dbReference>
<sequence length="348" mass="38017">MKVLHYHFGKEGGAEAFFCHLVRGLADSGVEQKVVIRPGRSWRDKVAGSAEILAESNFRNLSLDRWTVPRRIQRVIRDWRPDAVLAWMARAGHLLPVDAGGALRLGRLGDYPDRLTQFERADKLICNAPGIIDRVRDLGWTKPVELVTNFTSTERVDPIDRAELDTPAGAPVVCSVGRLVPRKGFHWLIEAIAHVPEAFLWIVGDGPERTALEELAERIGVAPRVRFTGWRNDARPCLAASDVCVLPSRLEPLGNVILEGWSQGKPVVASNSGGPLWLIREGQNGLLFETGEPEDCARAIRQVLDDRGLATHLAAGGQASLQGGFSEEAVIATYKRVLSGAEPQAAAA</sequence>
<keyword evidence="1" id="KW-0808">Transferase</keyword>
<dbReference type="Pfam" id="PF13692">
    <property type="entry name" value="Glyco_trans_1_4"/>
    <property type="match status" value="1"/>
</dbReference>
<proteinExistence type="predicted"/>
<organism evidence="1 2">
    <name type="scientific">Pseudobythopirellula maris</name>
    <dbReference type="NCBI Taxonomy" id="2527991"/>
    <lineage>
        <taxon>Bacteria</taxon>
        <taxon>Pseudomonadati</taxon>
        <taxon>Planctomycetota</taxon>
        <taxon>Planctomycetia</taxon>
        <taxon>Pirellulales</taxon>
        <taxon>Lacipirellulaceae</taxon>
        <taxon>Pseudobythopirellula</taxon>
    </lineage>
</organism>
<evidence type="ECO:0000313" key="2">
    <source>
        <dbReference type="Proteomes" id="UP000315440"/>
    </source>
</evidence>
<name>A0A5C5ZIH0_9BACT</name>
<evidence type="ECO:0000313" key="1">
    <source>
        <dbReference type="EMBL" id="TWT86601.1"/>
    </source>
</evidence>
<dbReference type="PANTHER" id="PTHR12526">
    <property type="entry name" value="GLYCOSYLTRANSFERASE"/>
    <property type="match status" value="1"/>
</dbReference>
<dbReference type="CDD" id="cd03811">
    <property type="entry name" value="GT4_GT28_WabH-like"/>
    <property type="match status" value="1"/>
</dbReference>
<comment type="caution">
    <text evidence="1">The sequence shown here is derived from an EMBL/GenBank/DDBJ whole genome shotgun (WGS) entry which is preliminary data.</text>
</comment>
<keyword evidence="2" id="KW-1185">Reference proteome</keyword>
<dbReference type="EMBL" id="SJPQ01000004">
    <property type="protein sequence ID" value="TWT86601.1"/>
    <property type="molecule type" value="Genomic_DNA"/>
</dbReference>
<dbReference type="SUPFAM" id="SSF53756">
    <property type="entry name" value="UDP-Glycosyltransferase/glycogen phosphorylase"/>
    <property type="match status" value="1"/>
</dbReference>
<dbReference type="EC" id="2.4.1.301" evidence="1"/>
<dbReference type="RefSeq" id="WP_146402509.1">
    <property type="nucleotide sequence ID" value="NZ_SJPQ01000004.1"/>
</dbReference>